<dbReference type="InterPro" id="IPR001559">
    <property type="entry name" value="Phosphotriesterase"/>
</dbReference>
<keyword evidence="1 4" id="KW-0479">Metal-binding</keyword>
<dbReference type="Gene3D" id="3.20.20.140">
    <property type="entry name" value="Metal-dependent hydrolases"/>
    <property type="match status" value="1"/>
</dbReference>
<dbReference type="KEGG" id="stq:Spith_0688"/>
<feature type="binding site" description="via carbamate group" evidence="4">
    <location>
        <position position="139"/>
    </location>
    <ligand>
        <name>Zn(2+)</name>
        <dbReference type="ChEBI" id="CHEBI:29105"/>
        <label>2</label>
    </ligand>
</feature>
<evidence type="ECO:0000313" key="7">
    <source>
        <dbReference type="Proteomes" id="UP000007254"/>
    </source>
</evidence>
<feature type="binding site" evidence="4">
    <location>
        <position position="20"/>
    </location>
    <ligand>
        <name>Zn(2+)</name>
        <dbReference type="ChEBI" id="CHEBI:29105"/>
        <label>1</label>
    </ligand>
</feature>
<dbReference type="SUPFAM" id="SSF51556">
    <property type="entry name" value="Metallo-dependent hydrolases"/>
    <property type="match status" value="1"/>
</dbReference>
<feature type="binding site" description="via carbamate group" evidence="4">
    <location>
        <position position="139"/>
    </location>
    <ligand>
        <name>Zn(2+)</name>
        <dbReference type="ChEBI" id="CHEBI:29105"/>
        <label>1</label>
    </ligand>
</feature>
<dbReference type="GO" id="GO:0016787">
    <property type="term" value="F:hydrolase activity"/>
    <property type="evidence" value="ECO:0007669"/>
    <property type="project" value="UniProtKB-KW"/>
</dbReference>
<keyword evidence="7" id="KW-1185">Reference proteome</keyword>
<dbReference type="Proteomes" id="UP000007254">
    <property type="component" value="Chromosome"/>
</dbReference>
<name>G0GAK2_WINT7</name>
<organism evidence="6 7">
    <name type="scientific">Winmispira thermophila (strain ATCC 700085 / DSM 6578 / Z-1203)</name>
    <name type="common">Spirochaeta thermophila</name>
    <dbReference type="NCBI Taxonomy" id="869211"/>
    <lineage>
        <taxon>Bacteria</taxon>
        <taxon>Pseudomonadati</taxon>
        <taxon>Spirochaetota</taxon>
        <taxon>Spirochaetia</taxon>
        <taxon>Winmispirales</taxon>
        <taxon>Winmispiraceae</taxon>
        <taxon>Winmispira</taxon>
    </lineage>
</organism>
<dbReference type="PANTHER" id="PTHR10819:SF3">
    <property type="entry name" value="PHOSPHOTRIESTERASE-RELATED PROTEIN"/>
    <property type="match status" value="1"/>
</dbReference>
<evidence type="ECO:0000256" key="3">
    <source>
        <dbReference type="PIRSR" id="PIRSR601559-50"/>
    </source>
</evidence>
<evidence type="ECO:0000313" key="6">
    <source>
        <dbReference type="EMBL" id="AEJ60967.1"/>
    </source>
</evidence>
<feature type="binding site" evidence="4">
    <location>
        <position position="254"/>
    </location>
    <ligand>
        <name>Zn(2+)</name>
        <dbReference type="ChEBI" id="CHEBI:29105"/>
        <label>1</label>
    </ligand>
</feature>
<sequence length="313" mass="34674">MLYTVLGAIDESEMGKALVHEHIMVDFSPADEQHVLDDSMREEVVRIMSPYLQEMKDFGFRTLFECTPRFLGRDIETLISISRATGVHIVSNTGFYAFGGYKHIPLSLRDASPETFASLWIDEFSHGIEGTGVKPGFIKTSVNHGPLGDLDRRLIIAAALTHLETGLTIACHTGEKECALGVAGVIEEQGVDPSALIIVHADQVEDMSFHLSLLERGFWLEYDNVGLKPLEYHVELISTVMKHGVGSRVLLSHDAGWYTVGEPEGGKDSNRPYTAVARSLIPALKARGYGDEVEEQLLVTNPREAFRIRVRRG</sequence>
<protein>
    <submittedName>
        <fullName evidence="6">Aryldialkylphosphatase</fullName>
    </submittedName>
</protein>
<gene>
    <name evidence="6" type="ordered locus">Spith_0688</name>
</gene>
<feature type="binding site" evidence="4">
    <location>
        <position position="200"/>
    </location>
    <ligand>
        <name>Zn(2+)</name>
        <dbReference type="ChEBI" id="CHEBI:29105"/>
        <label>2</label>
    </ligand>
</feature>
<dbReference type="STRING" id="869211.Spith_0688"/>
<feature type="binding site" evidence="4">
    <location>
        <position position="22"/>
    </location>
    <ligand>
        <name>Zn(2+)</name>
        <dbReference type="ChEBI" id="CHEBI:29105"/>
        <label>1</label>
    </ligand>
</feature>
<dbReference type="Pfam" id="PF02126">
    <property type="entry name" value="PTE"/>
    <property type="match status" value="1"/>
</dbReference>
<evidence type="ECO:0000256" key="2">
    <source>
        <dbReference type="ARBA" id="ARBA00022801"/>
    </source>
</evidence>
<evidence type="ECO:0000256" key="1">
    <source>
        <dbReference type="ARBA" id="ARBA00022723"/>
    </source>
</evidence>
<dbReference type="PANTHER" id="PTHR10819">
    <property type="entry name" value="PHOSPHOTRIESTERASE-RELATED"/>
    <property type="match status" value="1"/>
</dbReference>
<comment type="similarity">
    <text evidence="5">Belongs to the metallo-dependent hydrolases superfamily. Phosphotriesterase family.</text>
</comment>
<dbReference type="OrthoDB" id="105927at2"/>
<dbReference type="PROSITE" id="PS51347">
    <property type="entry name" value="PHOSPHOTRIESTERASE_2"/>
    <property type="match status" value="1"/>
</dbReference>
<dbReference type="HOGENOM" id="CLU_054760_1_0_12"/>
<reference evidence="6 7" key="1">
    <citation type="submission" date="2011-06" db="EMBL/GenBank/DDBJ databases">
        <title>The complete genome of Spirochaeta thermophila DSM 6578.</title>
        <authorList>
            <consortium name="US DOE Joint Genome Institute (JGI-PGF)"/>
            <person name="Lucas S."/>
            <person name="Lapidus A."/>
            <person name="Bruce D."/>
            <person name="Goodwin L."/>
            <person name="Pitluck S."/>
            <person name="Peters L."/>
            <person name="Kyrpides N."/>
            <person name="Mavromatis K."/>
            <person name="Ivanova N."/>
            <person name="Mikailova N."/>
            <person name="Pagani I."/>
            <person name="Chertkov O."/>
            <person name="Detter J.C."/>
            <person name="Tapia R."/>
            <person name="Han C."/>
            <person name="Land M."/>
            <person name="Hauser L."/>
            <person name="Markowitz V."/>
            <person name="Cheng J.-F."/>
            <person name="Hugenholtz P."/>
            <person name="Woyke T."/>
            <person name="Wu D."/>
            <person name="Spring S."/>
            <person name="Merkhoffer B."/>
            <person name="Schneider S."/>
            <person name="Klenk H.-P."/>
            <person name="Eisen J.A."/>
        </authorList>
    </citation>
    <scope>NUCLEOTIDE SEQUENCE [LARGE SCALE GENOMIC DNA]</scope>
    <source>
        <strain evidence="7">ATCC 700085 / DSM 6578 / Z-1203</strain>
    </source>
</reference>
<comment type="cofactor">
    <cofactor evidence="4">
        <name>a divalent metal cation</name>
        <dbReference type="ChEBI" id="CHEBI:60240"/>
    </cofactor>
    <text evidence="4">Binds 2 divalent metal cations per subunit.</text>
</comment>
<feature type="binding site" evidence="4">
    <location>
        <position position="172"/>
    </location>
    <ligand>
        <name>Zn(2+)</name>
        <dbReference type="ChEBI" id="CHEBI:29105"/>
        <label>2</label>
    </ligand>
</feature>
<feature type="modified residue" description="N6-carboxylysine" evidence="3 5">
    <location>
        <position position="139"/>
    </location>
</feature>
<dbReference type="EMBL" id="CP002903">
    <property type="protein sequence ID" value="AEJ60967.1"/>
    <property type="molecule type" value="Genomic_DNA"/>
</dbReference>
<dbReference type="RefSeq" id="WP_014624345.1">
    <property type="nucleotide sequence ID" value="NC_017583.1"/>
</dbReference>
<evidence type="ECO:0000256" key="5">
    <source>
        <dbReference type="PROSITE-ProRule" id="PRU00679"/>
    </source>
</evidence>
<accession>G0GAK2</accession>
<dbReference type="InterPro" id="IPR032466">
    <property type="entry name" value="Metal_Hydrolase"/>
</dbReference>
<proteinExistence type="inferred from homology"/>
<evidence type="ECO:0000256" key="4">
    <source>
        <dbReference type="PIRSR" id="PIRSR601559-51"/>
    </source>
</evidence>
<dbReference type="GO" id="GO:0008270">
    <property type="term" value="F:zinc ion binding"/>
    <property type="evidence" value="ECO:0007669"/>
    <property type="project" value="InterPro"/>
</dbReference>
<dbReference type="AlphaFoldDB" id="G0GAK2"/>
<keyword evidence="2" id="KW-0378">Hydrolase</keyword>